<gene>
    <name evidence="2" type="ORF">AVEN_41032_1</name>
</gene>
<dbReference type="AlphaFoldDB" id="A0A4Y2CJU5"/>
<keyword evidence="3" id="KW-1185">Reference proteome</keyword>
<sequence>MLPPSASCVVLFVFFKQKKKNGAEIHRRMSCVSGENYMSDGAVREWCRKFKDGRVNAYDEDRQGRKSVVTEDLARRVPGSLWSISTDKSDQPGYSPDLATSDFYLFLE</sequence>
<dbReference type="PANTHER" id="PTHR46060:SF1">
    <property type="entry name" value="MARINER MOS1 TRANSPOSASE-LIKE PROTEIN"/>
    <property type="match status" value="1"/>
</dbReference>
<name>A0A4Y2CJU5_ARAVE</name>
<dbReference type="Proteomes" id="UP000499080">
    <property type="component" value="Unassembled WGS sequence"/>
</dbReference>
<dbReference type="EMBL" id="BGPR01000200">
    <property type="protein sequence ID" value="GBM04216.1"/>
    <property type="molecule type" value="Genomic_DNA"/>
</dbReference>
<proteinExistence type="predicted"/>
<feature type="domain" description="Mos1 transposase HTH" evidence="1">
    <location>
        <begin position="10"/>
        <end position="53"/>
    </location>
</feature>
<reference evidence="2 3" key="1">
    <citation type="journal article" date="2019" name="Sci. Rep.">
        <title>Orb-weaving spider Araneus ventricosus genome elucidates the spidroin gene catalogue.</title>
        <authorList>
            <person name="Kono N."/>
            <person name="Nakamura H."/>
            <person name="Ohtoshi R."/>
            <person name="Moran D.A.P."/>
            <person name="Shinohara A."/>
            <person name="Yoshida Y."/>
            <person name="Fujiwara M."/>
            <person name="Mori M."/>
            <person name="Tomita M."/>
            <person name="Arakawa K."/>
        </authorList>
    </citation>
    <scope>NUCLEOTIDE SEQUENCE [LARGE SCALE GENOMIC DNA]</scope>
</reference>
<dbReference type="OrthoDB" id="616263at2759"/>
<dbReference type="Pfam" id="PF17906">
    <property type="entry name" value="HTH_48"/>
    <property type="match status" value="1"/>
</dbReference>
<dbReference type="InterPro" id="IPR052709">
    <property type="entry name" value="Transposase-MT_Hybrid"/>
</dbReference>
<accession>A0A4Y2CJU5</accession>
<comment type="caution">
    <text evidence="2">The sequence shown here is derived from an EMBL/GenBank/DDBJ whole genome shotgun (WGS) entry which is preliminary data.</text>
</comment>
<evidence type="ECO:0000313" key="2">
    <source>
        <dbReference type="EMBL" id="GBM04216.1"/>
    </source>
</evidence>
<evidence type="ECO:0000313" key="3">
    <source>
        <dbReference type="Proteomes" id="UP000499080"/>
    </source>
</evidence>
<evidence type="ECO:0000259" key="1">
    <source>
        <dbReference type="Pfam" id="PF17906"/>
    </source>
</evidence>
<dbReference type="Gene3D" id="1.10.10.1450">
    <property type="match status" value="1"/>
</dbReference>
<protein>
    <recommendedName>
        <fullName evidence="1">Mos1 transposase HTH domain-containing protein</fullName>
    </recommendedName>
</protein>
<dbReference type="PANTHER" id="PTHR46060">
    <property type="entry name" value="MARINER MOS1 TRANSPOSASE-LIKE PROTEIN"/>
    <property type="match status" value="1"/>
</dbReference>
<dbReference type="InterPro" id="IPR041426">
    <property type="entry name" value="Mos1_HTH"/>
</dbReference>
<organism evidence="2 3">
    <name type="scientific">Araneus ventricosus</name>
    <name type="common">Orbweaver spider</name>
    <name type="synonym">Epeira ventricosa</name>
    <dbReference type="NCBI Taxonomy" id="182803"/>
    <lineage>
        <taxon>Eukaryota</taxon>
        <taxon>Metazoa</taxon>
        <taxon>Ecdysozoa</taxon>
        <taxon>Arthropoda</taxon>
        <taxon>Chelicerata</taxon>
        <taxon>Arachnida</taxon>
        <taxon>Araneae</taxon>
        <taxon>Araneomorphae</taxon>
        <taxon>Entelegynae</taxon>
        <taxon>Araneoidea</taxon>
        <taxon>Araneidae</taxon>
        <taxon>Araneus</taxon>
    </lineage>
</organism>